<comment type="similarity">
    <text evidence="1">Belongs to the VHL family.</text>
</comment>
<dbReference type="OrthoDB" id="8905713at2"/>
<dbReference type="SUPFAM" id="SSF49468">
    <property type="entry name" value="VHL"/>
    <property type="match status" value="1"/>
</dbReference>
<feature type="region of interest" description="Disordered" evidence="2">
    <location>
        <begin position="68"/>
        <end position="158"/>
    </location>
</feature>
<keyword evidence="3" id="KW-1133">Transmembrane helix</keyword>
<dbReference type="STRING" id="946078.GA0070622_6353"/>
<keyword evidence="6" id="KW-1185">Reference proteome</keyword>
<dbReference type="Pfam" id="PF01847">
    <property type="entry name" value="VHL"/>
    <property type="match status" value="1"/>
</dbReference>
<evidence type="ECO:0000313" key="5">
    <source>
        <dbReference type="EMBL" id="SBT69232.1"/>
    </source>
</evidence>
<feature type="region of interest" description="Disordered" evidence="2">
    <location>
        <begin position="1"/>
        <end position="24"/>
    </location>
</feature>
<keyword evidence="3" id="KW-0812">Transmembrane</keyword>
<keyword evidence="3" id="KW-0472">Membrane</keyword>
<name>A0A1A9BK18_9ACTN</name>
<feature type="compositionally biased region" description="Pro residues" evidence="2">
    <location>
        <begin position="106"/>
        <end position="125"/>
    </location>
</feature>
<dbReference type="InterPro" id="IPR022772">
    <property type="entry name" value="VHL_tumour_suppress_b/a_dom"/>
</dbReference>
<dbReference type="Proteomes" id="UP000199558">
    <property type="component" value="Unassembled WGS sequence"/>
</dbReference>
<dbReference type="InterPro" id="IPR037140">
    <property type="entry name" value="VHL_beta_dom_sf"/>
</dbReference>
<feature type="transmembrane region" description="Helical" evidence="3">
    <location>
        <begin position="38"/>
        <end position="58"/>
    </location>
</feature>
<evidence type="ECO:0000256" key="3">
    <source>
        <dbReference type="SAM" id="Phobius"/>
    </source>
</evidence>
<evidence type="ECO:0000313" key="6">
    <source>
        <dbReference type="Proteomes" id="UP000199558"/>
    </source>
</evidence>
<evidence type="ECO:0000256" key="1">
    <source>
        <dbReference type="ARBA" id="ARBA00010057"/>
    </source>
</evidence>
<dbReference type="InterPro" id="IPR036208">
    <property type="entry name" value="VHL_sf"/>
</dbReference>
<gene>
    <name evidence="5" type="ORF">GA0070622_6353</name>
</gene>
<dbReference type="CDD" id="cd05468">
    <property type="entry name" value="pVHL"/>
    <property type="match status" value="1"/>
</dbReference>
<sequence>MTDPPHGTGTPPTRRHARAARPADRDAWLRDLSPATRASVAVGIVVVVLAGALTFFAMPRRPDLPPPIGGEAILASPEHPTSAAELPTDSYSPAPVSLSTRAALPTRPPAPPRRTTPTGRPPTPRPSVTSARPPAPRPGELTPLPASRESTLRSSGGGPETFVDFVNARTAPVVVYWLDYDGQRRRYAVLQAGQTHRQQTYVGHPWVVTDERGRALVCFEPARETLRAVVR</sequence>
<dbReference type="Gene3D" id="2.60.40.780">
    <property type="entry name" value="von Hippel-Lindau disease tumour suppressor, beta domain"/>
    <property type="match status" value="1"/>
</dbReference>
<dbReference type="InterPro" id="IPR024053">
    <property type="entry name" value="VHL_beta_dom"/>
</dbReference>
<dbReference type="RefSeq" id="WP_091583588.1">
    <property type="nucleotide sequence ID" value="NZ_FLRH01000004.1"/>
</dbReference>
<dbReference type="AlphaFoldDB" id="A0A1A9BK18"/>
<evidence type="ECO:0000256" key="2">
    <source>
        <dbReference type="SAM" id="MobiDB-lite"/>
    </source>
</evidence>
<feature type="domain" description="von Hippel-Lindau disease tumour suppressor beta" evidence="4">
    <location>
        <begin position="165"/>
        <end position="211"/>
    </location>
</feature>
<proteinExistence type="inferred from homology"/>
<protein>
    <submittedName>
        <fullName evidence="5">von Hippel-Lindau disease tumour suppressor protein</fullName>
    </submittedName>
</protein>
<evidence type="ECO:0000259" key="4">
    <source>
        <dbReference type="Pfam" id="PF01847"/>
    </source>
</evidence>
<dbReference type="EMBL" id="FLRH01000004">
    <property type="protein sequence ID" value="SBT69232.1"/>
    <property type="molecule type" value="Genomic_DNA"/>
</dbReference>
<accession>A0A1A9BK18</accession>
<organism evidence="5 6">
    <name type="scientific">Micromonospora sediminicola</name>
    <dbReference type="NCBI Taxonomy" id="946078"/>
    <lineage>
        <taxon>Bacteria</taxon>
        <taxon>Bacillati</taxon>
        <taxon>Actinomycetota</taxon>
        <taxon>Actinomycetes</taxon>
        <taxon>Micromonosporales</taxon>
        <taxon>Micromonosporaceae</taxon>
        <taxon>Micromonospora</taxon>
    </lineage>
</organism>
<feature type="compositionally biased region" description="Low complexity" evidence="2">
    <location>
        <begin position="1"/>
        <end position="12"/>
    </location>
</feature>
<reference evidence="6" key="1">
    <citation type="submission" date="2016-06" db="EMBL/GenBank/DDBJ databases">
        <authorList>
            <person name="Varghese N."/>
            <person name="Submissions Spin"/>
        </authorList>
    </citation>
    <scope>NUCLEOTIDE SEQUENCE [LARGE SCALE GENOMIC DNA]</scope>
    <source>
        <strain evidence="6">DSM 45794</strain>
    </source>
</reference>